<comment type="caution">
    <text evidence="2">The sequence shown here is derived from an EMBL/GenBank/DDBJ whole genome shotgun (WGS) entry which is preliminary data.</text>
</comment>
<evidence type="ECO:0000256" key="1">
    <source>
        <dbReference type="SAM" id="MobiDB-lite"/>
    </source>
</evidence>
<feature type="region of interest" description="Disordered" evidence="1">
    <location>
        <begin position="60"/>
        <end position="82"/>
    </location>
</feature>
<reference evidence="2" key="1">
    <citation type="submission" date="2020-02" db="EMBL/GenBank/DDBJ databases">
        <authorList>
            <person name="Gao J."/>
            <person name="Sun J."/>
        </authorList>
    </citation>
    <scope>NUCLEOTIDE SEQUENCE</scope>
    <source>
        <strain evidence="2">602-2</strain>
    </source>
</reference>
<accession>A0A6G4QZJ8</accession>
<proteinExistence type="predicted"/>
<protein>
    <submittedName>
        <fullName evidence="2">Uncharacterized protein</fullName>
    </submittedName>
</protein>
<gene>
    <name evidence="2" type="ORF">G5B46_14795</name>
</gene>
<sequence length="82" mass="9156">MAIEVDQAIADYPAKADTRYLQRLTDQQRRLANPDLELIGAVAVSLHRADPSVRAEMQRLERSISERPPFLGRRSSAPTPTA</sequence>
<dbReference type="RefSeq" id="WP_165259795.1">
    <property type="nucleotide sequence ID" value="NZ_JAAKGT010000006.1"/>
</dbReference>
<dbReference type="EMBL" id="JAAKGT010000006">
    <property type="protein sequence ID" value="NGM50879.1"/>
    <property type="molecule type" value="Genomic_DNA"/>
</dbReference>
<organism evidence="2">
    <name type="scientific">Caulobacter sp. 602-2</name>
    <dbReference type="NCBI Taxonomy" id="2710887"/>
    <lineage>
        <taxon>Bacteria</taxon>
        <taxon>Pseudomonadati</taxon>
        <taxon>Pseudomonadota</taxon>
        <taxon>Alphaproteobacteria</taxon>
        <taxon>Caulobacterales</taxon>
        <taxon>Caulobacteraceae</taxon>
        <taxon>Caulobacter</taxon>
    </lineage>
</organism>
<dbReference type="AlphaFoldDB" id="A0A6G4QZJ8"/>
<evidence type="ECO:0000313" key="2">
    <source>
        <dbReference type="EMBL" id="NGM50879.1"/>
    </source>
</evidence>
<name>A0A6G4QZJ8_9CAUL</name>